<name>A0ABR4DAS3_9PEZI</name>
<dbReference type="RefSeq" id="XP_070865429.1">
    <property type="nucleotide sequence ID" value="XM_071012723.1"/>
</dbReference>
<protein>
    <submittedName>
        <fullName evidence="1">Uncharacterized protein</fullName>
    </submittedName>
</protein>
<proteinExistence type="predicted"/>
<gene>
    <name evidence="1" type="ORF">VTJ83DRAFT_6054</name>
</gene>
<sequence length="76" mass="8857">MFDASNHPPRRLRSSERWLKQATRAWLEDPVFALVCRIAREESGFGQWAFGFDVHHVHESCPRIDPGDGTFWTSKE</sequence>
<dbReference type="Proteomes" id="UP001600064">
    <property type="component" value="Unassembled WGS sequence"/>
</dbReference>
<organism evidence="1 2">
    <name type="scientific">Remersonia thermophila</name>
    <dbReference type="NCBI Taxonomy" id="72144"/>
    <lineage>
        <taxon>Eukaryota</taxon>
        <taxon>Fungi</taxon>
        <taxon>Dikarya</taxon>
        <taxon>Ascomycota</taxon>
        <taxon>Pezizomycotina</taxon>
        <taxon>Sordariomycetes</taxon>
        <taxon>Sordariomycetidae</taxon>
        <taxon>Sordariales</taxon>
        <taxon>Sordariales incertae sedis</taxon>
        <taxon>Remersonia</taxon>
    </lineage>
</organism>
<accession>A0ABR4DAS3</accession>
<dbReference type="EMBL" id="JAZGUE010000005">
    <property type="protein sequence ID" value="KAL2266702.1"/>
    <property type="molecule type" value="Genomic_DNA"/>
</dbReference>
<evidence type="ECO:0000313" key="1">
    <source>
        <dbReference type="EMBL" id="KAL2266702.1"/>
    </source>
</evidence>
<reference evidence="1 2" key="1">
    <citation type="journal article" date="2024" name="Commun. Biol.">
        <title>Comparative genomic analysis of thermophilic fungi reveals convergent evolutionary adaptations and gene losses.</title>
        <authorList>
            <person name="Steindorff A.S."/>
            <person name="Aguilar-Pontes M.V."/>
            <person name="Robinson A.J."/>
            <person name="Andreopoulos B."/>
            <person name="LaButti K."/>
            <person name="Kuo A."/>
            <person name="Mondo S."/>
            <person name="Riley R."/>
            <person name="Otillar R."/>
            <person name="Haridas S."/>
            <person name="Lipzen A."/>
            <person name="Grimwood J."/>
            <person name="Schmutz J."/>
            <person name="Clum A."/>
            <person name="Reid I.D."/>
            <person name="Moisan M.C."/>
            <person name="Butler G."/>
            <person name="Nguyen T.T.M."/>
            <person name="Dewar K."/>
            <person name="Conant G."/>
            <person name="Drula E."/>
            <person name="Henrissat B."/>
            <person name="Hansel C."/>
            <person name="Singer S."/>
            <person name="Hutchinson M.I."/>
            <person name="de Vries R.P."/>
            <person name="Natvig D.O."/>
            <person name="Powell A.J."/>
            <person name="Tsang A."/>
            <person name="Grigoriev I.V."/>
        </authorList>
    </citation>
    <scope>NUCLEOTIDE SEQUENCE [LARGE SCALE GENOMIC DNA]</scope>
    <source>
        <strain evidence="1 2">ATCC 22073</strain>
    </source>
</reference>
<comment type="caution">
    <text evidence="1">The sequence shown here is derived from an EMBL/GenBank/DDBJ whole genome shotgun (WGS) entry which is preliminary data.</text>
</comment>
<evidence type="ECO:0000313" key="2">
    <source>
        <dbReference type="Proteomes" id="UP001600064"/>
    </source>
</evidence>
<keyword evidence="2" id="KW-1185">Reference proteome</keyword>
<dbReference type="GeneID" id="98127367"/>